<name>X1DL08_9ZZZZ</name>
<gene>
    <name evidence="1" type="ORF">S03H2_09007</name>
</gene>
<accession>X1DL08</accession>
<dbReference type="EMBL" id="BARU01004484">
    <property type="protein sequence ID" value="GAH20897.1"/>
    <property type="molecule type" value="Genomic_DNA"/>
</dbReference>
<sequence>MKRVIDLRNFIDNIENQLIKGRGKWIAEFNESFINYSLDNFVFPL</sequence>
<organism evidence="1">
    <name type="scientific">marine sediment metagenome</name>
    <dbReference type="NCBI Taxonomy" id="412755"/>
    <lineage>
        <taxon>unclassified sequences</taxon>
        <taxon>metagenomes</taxon>
        <taxon>ecological metagenomes</taxon>
    </lineage>
</organism>
<reference evidence="1" key="1">
    <citation type="journal article" date="2014" name="Front. Microbiol.">
        <title>High frequency of phylogenetically diverse reductive dehalogenase-homologous genes in deep subseafloor sedimentary metagenomes.</title>
        <authorList>
            <person name="Kawai M."/>
            <person name="Futagami T."/>
            <person name="Toyoda A."/>
            <person name="Takaki Y."/>
            <person name="Nishi S."/>
            <person name="Hori S."/>
            <person name="Arai W."/>
            <person name="Tsubouchi T."/>
            <person name="Morono Y."/>
            <person name="Uchiyama I."/>
            <person name="Ito T."/>
            <person name="Fujiyama A."/>
            <person name="Inagaki F."/>
            <person name="Takami H."/>
        </authorList>
    </citation>
    <scope>NUCLEOTIDE SEQUENCE</scope>
    <source>
        <strain evidence="1">Expedition CK06-06</strain>
    </source>
</reference>
<feature type="non-terminal residue" evidence="1">
    <location>
        <position position="45"/>
    </location>
</feature>
<dbReference type="AlphaFoldDB" id="X1DL08"/>
<proteinExistence type="predicted"/>
<protein>
    <submittedName>
        <fullName evidence="1">Uncharacterized protein</fullName>
    </submittedName>
</protein>
<evidence type="ECO:0000313" key="1">
    <source>
        <dbReference type="EMBL" id="GAH20897.1"/>
    </source>
</evidence>
<comment type="caution">
    <text evidence="1">The sequence shown here is derived from an EMBL/GenBank/DDBJ whole genome shotgun (WGS) entry which is preliminary data.</text>
</comment>